<evidence type="ECO:0000256" key="4">
    <source>
        <dbReference type="ARBA" id="ARBA00022989"/>
    </source>
</evidence>
<reference evidence="8" key="1">
    <citation type="submission" date="2015-04" db="UniProtKB">
        <authorList>
            <consortium name="EnsemblPlants"/>
        </authorList>
    </citation>
    <scope>IDENTIFICATION</scope>
</reference>
<dbReference type="Pfam" id="PF05078">
    <property type="entry name" value="DUF679"/>
    <property type="match status" value="1"/>
</dbReference>
<dbReference type="HOGENOM" id="CLU_566707_0_0_1"/>
<evidence type="ECO:0000256" key="3">
    <source>
        <dbReference type="ARBA" id="ARBA00022692"/>
    </source>
</evidence>
<comment type="similarity">
    <text evidence="2">Belongs to the plant DMP1 protein family.</text>
</comment>
<organism evidence="8">
    <name type="scientific">Oryza meridionalis</name>
    <dbReference type="NCBI Taxonomy" id="40149"/>
    <lineage>
        <taxon>Eukaryota</taxon>
        <taxon>Viridiplantae</taxon>
        <taxon>Streptophyta</taxon>
        <taxon>Embryophyta</taxon>
        <taxon>Tracheophyta</taxon>
        <taxon>Spermatophyta</taxon>
        <taxon>Magnoliopsida</taxon>
        <taxon>Liliopsida</taxon>
        <taxon>Poales</taxon>
        <taxon>Poaceae</taxon>
        <taxon>BOP clade</taxon>
        <taxon>Oryzoideae</taxon>
        <taxon>Oryzeae</taxon>
        <taxon>Oryzinae</taxon>
        <taxon>Oryza</taxon>
    </lineage>
</organism>
<evidence type="ECO:0000256" key="2">
    <source>
        <dbReference type="ARBA" id="ARBA00008707"/>
    </source>
</evidence>
<evidence type="ECO:0000313" key="8">
    <source>
        <dbReference type="EnsemblPlants" id="OMERI05G16960.2"/>
    </source>
</evidence>
<dbReference type="AlphaFoldDB" id="A0A0E0DSJ5"/>
<name>A0A0E0DSJ5_9ORYZ</name>
<dbReference type="InterPro" id="IPR007770">
    <property type="entry name" value="DMP"/>
</dbReference>
<dbReference type="EnsemblPlants" id="OMERI05G16960.2">
    <property type="protein sequence ID" value="OMERI05G16960.2"/>
    <property type="gene ID" value="OMERI05G16960"/>
</dbReference>
<evidence type="ECO:0000313" key="9">
    <source>
        <dbReference type="Proteomes" id="UP000008021"/>
    </source>
</evidence>
<keyword evidence="9" id="KW-1185">Reference proteome</keyword>
<keyword evidence="5 7" id="KW-0472">Membrane</keyword>
<proteinExistence type="inferred from homology"/>
<feature type="compositionally biased region" description="Basic and acidic residues" evidence="6">
    <location>
        <begin position="7"/>
        <end position="23"/>
    </location>
</feature>
<keyword evidence="4 7" id="KW-1133">Transmembrane helix</keyword>
<feature type="region of interest" description="Disordered" evidence="6">
    <location>
        <begin position="415"/>
        <end position="436"/>
    </location>
</feature>
<comment type="subcellular location">
    <subcellularLocation>
        <location evidence="1">Membrane</location>
        <topology evidence="1">Multi-pass membrane protein</topology>
    </subcellularLocation>
</comment>
<feature type="compositionally biased region" description="Pro residues" evidence="6">
    <location>
        <begin position="244"/>
        <end position="256"/>
    </location>
</feature>
<evidence type="ECO:0000256" key="6">
    <source>
        <dbReference type="SAM" id="MobiDB-lite"/>
    </source>
</evidence>
<dbReference type="GO" id="GO:0016020">
    <property type="term" value="C:membrane"/>
    <property type="evidence" value="ECO:0007669"/>
    <property type="project" value="UniProtKB-SubCell"/>
</dbReference>
<sequence>MWLKPAEAARRRCGAREHTRTDTDGAGACGWAKIASSPRGPAAVRLGSGQGRRAADRWGRRETGDGRRGGAGAARPPAPALPRRRHRGRSLARPSGAERGSAGGAELGAGSSCCISAAAAGRCIATAAHHSCCRRPPFRHRHSTPRHPFGRVSPPPSRATIAIQSVLGIVPLGVGVMCSLLFVVFPTTRHGIGYPEGASRRRENAGTVRHVNTTRRWISIDRRCRWSPTPTTRCATASPTGSSAPPPSTSPPPTGPTPTSSSFYSYLWWQRPAIEVLRLSRRRRGRHDDAVQANPIVGAVVVDSSWAKDGAAARTTVPSLSSCSAPRQSSATYGCCCYSSGQGEFGSHDDAIAGYARAHLALPSLFLQIRSAPLTSVTGGGSGESGGGRSRQVWRARAAMAGERGGGRQARWRRASAAAAAAGAPSPPNSGGARPLLRFGRRPCFARAPVSARRGVAYPLKKTREKGKKEEMTWHPDTWVSR</sequence>
<evidence type="ECO:0000256" key="1">
    <source>
        <dbReference type="ARBA" id="ARBA00004141"/>
    </source>
</evidence>
<feature type="region of interest" description="Disordered" evidence="6">
    <location>
        <begin position="229"/>
        <end position="258"/>
    </location>
</feature>
<dbReference type="Gramene" id="OMERI05G16960.2">
    <property type="protein sequence ID" value="OMERI05G16960.2"/>
    <property type="gene ID" value="OMERI05G16960"/>
</dbReference>
<feature type="region of interest" description="Disordered" evidence="6">
    <location>
        <begin position="1"/>
        <end position="105"/>
    </location>
</feature>
<feature type="compositionally biased region" description="Low complexity" evidence="6">
    <location>
        <begin position="415"/>
        <end position="434"/>
    </location>
</feature>
<evidence type="ECO:0000256" key="7">
    <source>
        <dbReference type="SAM" id="Phobius"/>
    </source>
</evidence>
<evidence type="ECO:0000256" key="5">
    <source>
        <dbReference type="ARBA" id="ARBA00023136"/>
    </source>
</evidence>
<feature type="compositionally biased region" description="Low complexity" evidence="6">
    <location>
        <begin position="91"/>
        <end position="100"/>
    </location>
</feature>
<reference evidence="8" key="2">
    <citation type="submission" date="2018-05" db="EMBL/GenBank/DDBJ databases">
        <title>OmerRS3 (Oryza meridionalis Reference Sequence Version 3).</title>
        <authorList>
            <person name="Zhang J."/>
            <person name="Kudrna D."/>
            <person name="Lee S."/>
            <person name="Talag J."/>
            <person name="Welchert J."/>
            <person name="Wing R.A."/>
        </authorList>
    </citation>
    <scope>NUCLEOTIDE SEQUENCE [LARGE SCALE GENOMIC DNA]</scope>
    <source>
        <strain evidence="8">cv. OR44</strain>
    </source>
</reference>
<dbReference type="GO" id="GO:0005737">
    <property type="term" value="C:cytoplasm"/>
    <property type="evidence" value="ECO:0007669"/>
    <property type="project" value="UniProtKB-ARBA"/>
</dbReference>
<keyword evidence="3 7" id="KW-0812">Transmembrane</keyword>
<accession>A0A0E0DSJ5</accession>
<feature type="region of interest" description="Disordered" evidence="6">
    <location>
        <begin position="462"/>
        <end position="482"/>
    </location>
</feature>
<dbReference type="Proteomes" id="UP000008021">
    <property type="component" value="Chromosome 5"/>
</dbReference>
<feature type="compositionally biased region" description="Basic and acidic residues" evidence="6">
    <location>
        <begin position="53"/>
        <end position="68"/>
    </location>
</feature>
<protein>
    <submittedName>
        <fullName evidence="8">Uncharacterized protein</fullName>
    </submittedName>
</protein>
<feature type="transmembrane region" description="Helical" evidence="7">
    <location>
        <begin position="161"/>
        <end position="185"/>
    </location>
</feature>